<name>A0A317ZL17_9BACT</name>
<dbReference type="Proteomes" id="UP000247099">
    <property type="component" value="Unassembled WGS sequence"/>
</dbReference>
<protein>
    <recommendedName>
        <fullName evidence="3">PD-(D/E)XK motif protein</fullName>
    </recommendedName>
</protein>
<dbReference type="InParanoid" id="A0A317ZL17"/>
<keyword evidence="2" id="KW-1185">Reference proteome</keyword>
<proteinExistence type="predicted"/>
<dbReference type="RefSeq" id="WP_110129798.1">
    <property type="nucleotide sequence ID" value="NZ_QHJQ01000001.1"/>
</dbReference>
<accession>A0A317ZL17</accession>
<reference evidence="1 2" key="1">
    <citation type="submission" date="2018-05" db="EMBL/GenBank/DDBJ databases">
        <title>Coraliomargarita sinensis sp. nov., isolated from a marine solar saltern.</title>
        <authorList>
            <person name="Zhou L.Y."/>
        </authorList>
    </citation>
    <scope>NUCLEOTIDE SEQUENCE [LARGE SCALE GENOMIC DNA]</scope>
    <source>
        <strain evidence="1 2">WN38</strain>
    </source>
</reference>
<comment type="caution">
    <text evidence="1">The sequence shown here is derived from an EMBL/GenBank/DDBJ whole genome shotgun (WGS) entry which is preliminary data.</text>
</comment>
<dbReference type="InterPro" id="IPR025534">
    <property type="entry name" value="DUF4420"/>
</dbReference>
<gene>
    <name evidence="1" type="ORF">DDZ13_02295</name>
</gene>
<evidence type="ECO:0008006" key="3">
    <source>
        <dbReference type="Google" id="ProtNLM"/>
    </source>
</evidence>
<dbReference type="EMBL" id="QHJQ01000001">
    <property type="protein sequence ID" value="PXA05722.1"/>
    <property type="molecule type" value="Genomic_DNA"/>
</dbReference>
<dbReference type="OrthoDB" id="2808696at2"/>
<sequence length="323" mass="36611">MKNPWHEIEKPDIDFNVRLVGESHPLRLYWGRDTQGRYLFIYESPPGMIPDRKSLPKLAGISVVVAFSASDTKLVLILNDTVNWELFHSLCEDLVRATSSIDKDEHGSVIFLRRLSRWQEFLKRERSGILSNEAIKGLIGELLFLTDKVAKSFSWSDAVSFWKGPEDAPQDFAVHDTAVEVKCQSGGSKPSVRVTSAEQLVPQLPRGFLAVYTIASADPGDPEAFTLNGLVAVIRSNLQAESENTRERFEDLLFMAGYTTREEYDEQFFMRIALKCYEIVDGFPRIEMASIPDGIERLSFTLRLESCSSFAATPDWWEENNES</sequence>
<dbReference type="AlphaFoldDB" id="A0A317ZL17"/>
<dbReference type="Pfam" id="PF14390">
    <property type="entry name" value="DUF4420"/>
    <property type="match status" value="1"/>
</dbReference>
<evidence type="ECO:0000313" key="2">
    <source>
        <dbReference type="Proteomes" id="UP000247099"/>
    </source>
</evidence>
<organism evidence="1 2">
    <name type="scientific">Coraliomargarita sinensis</name>
    <dbReference type="NCBI Taxonomy" id="2174842"/>
    <lineage>
        <taxon>Bacteria</taxon>
        <taxon>Pseudomonadati</taxon>
        <taxon>Verrucomicrobiota</taxon>
        <taxon>Opitutia</taxon>
        <taxon>Puniceicoccales</taxon>
        <taxon>Coraliomargaritaceae</taxon>
        <taxon>Coraliomargarita</taxon>
    </lineage>
</organism>
<evidence type="ECO:0000313" key="1">
    <source>
        <dbReference type="EMBL" id="PXA05722.1"/>
    </source>
</evidence>